<dbReference type="InterPro" id="IPR025799">
    <property type="entry name" value="Arg_MeTrfase"/>
</dbReference>
<gene>
    <name evidence="15" type="ORF">ONE63_001486</name>
</gene>
<dbReference type="GO" id="GO:0005829">
    <property type="term" value="C:cytosol"/>
    <property type="evidence" value="ECO:0007669"/>
    <property type="project" value="TreeGrafter"/>
</dbReference>
<dbReference type="GO" id="GO:0035243">
    <property type="term" value="F:protein-arginine omega-N symmetric methyltransferase activity"/>
    <property type="evidence" value="ECO:0007669"/>
    <property type="project" value="UniProtKB-EC"/>
</dbReference>
<dbReference type="AlphaFoldDB" id="A0AAV7XFY5"/>
<dbReference type="InterPro" id="IPR007857">
    <property type="entry name" value="Arg_MeTrfase_PRMT5"/>
</dbReference>
<dbReference type="FunFam" id="2.70.160.11:FF:000003">
    <property type="entry name" value="Protein arginine N-methyltransferase 5"/>
    <property type="match status" value="1"/>
</dbReference>
<feature type="binding site" evidence="10">
    <location>
        <position position="386"/>
    </location>
    <ligand>
        <name>S-adenosyl-L-methionine</name>
        <dbReference type="ChEBI" id="CHEBI:59789"/>
    </ligand>
</feature>
<organism evidence="15 16">
    <name type="scientific">Megalurothrips usitatus</name>
    <name type="common">bean blossom thrips</name>
    <dbReference type="NCBI Taxonomy" id="439358"/>
    <lineage>
        <taxon>Eukaryota</taxon>
        <taxon>Metazoa</taxon>
        <taxon>Ecdysozoa</taxon>
        <taxon>Arthropoda</taxon>
        <taxon>Hexapoda</taxon>
        <taxon>Insecta</taxon>
        <taxon>Pterygota</taxon>
        <taxon>Neoptera</taxon>
        <taxon>Paraneoptera</taxon>
        <taxon>Thysanoptera</taxon>
        <taxon>Terebrantia</taxon>
        <taxon>Thripoidea</taxon>
        <taxon>Thripidae</taxon>
        <taxon>Megalurothrips</taxon>
    </lineage>
</organism>
<evidence type="ECO:0000256" key="11">
    <source>
        <dbReference type="PIRSR" id="PIRSR015894-3"/>
    </source>
</evidence>
<name>A0AAV7XFY5_9NEOP</name>
<dbReference type="InterPro" id="IPR035075">
    <property type="entry name" value="PRMT5"/>
</dbReference>
<sequence>MSHENPPSRKVSCGLDFVTALDIRQSLAYTAENKYDFALMPIAHPRYKREFLLGKAMNRKEPFTRSDLLLQSSDWSTMIVGKISPYIDVDSEDAIYRRQSEEALAQEMTYASHLNLCAMIVPLTSINQTNLARTIFSKVVGVFSYQIWVRVPLESPFAQALELRKDVANKEDLLRAKEHNPWEWWNVFRSICNYDRRLGVALEVTPDIPSAEEITRWLGEPVRCLLLPTSLFLTNKKGYPVLSRAHQLLCRKFVPLGVQVVITGSVVHGSVQYYQQYVDHLWQSVRLNDPLVGFARGYEDFLQCPLQPLMDNLESQTYEVFEKDPVKYSEYQSAMEKAIRDRVPEDQAEKKTITAMVVGAGRGPLVRALLSAAEKANRKVKVYAVEKNPNAIVTLLAHKEETWHDRVTVVSCDMRLWDAPEKADILVSELLGSFGDNELSPECLDGAQKFLCDDGISIPSQYTSFICPIQSSKLYNEVRLSKEHDKHPLKHFETPYVVHQQNKLELSDTQALFQFDHPNKDVPIDNSRFKTLQFKIRQNGVLHGFSGYFETILYQDVMLSINPATHSPGMFSWFPIFFPIKEPLHLKEGDVLEVNFWRLNNSKNVWYEWCITKPVPGPVHNPNGRSYTIGL</sequence>
<comment type="catalytic activity">
    <reaction evidence="7">
        <text>L-arginyl-[protein] + 2 S-adenosyl-L-methionine = N(omega),N(omega)'-dimethyl-L-arginyl-[protein] + 2 S-adenosyl-L-homocysteine + 2 H(+)</text>
        <dbReference type="Rhea" id="RHEA:48108"/>
        <dbReference type="Rhea" id="RHEA-COMP:10532"/>
        <dbReference type="Rhea" id="RHEA-COMP:11992"/>
        <dbReference type="ChEBI" id="CHEBI:15378"/>
        <dbReference type="ChEBI" id="CHEBI:29965"/>
        <dbReference type="ChEBI" id="CHEBI:57856"/>
        <dbReference type="ChEBI" id="CHEBI:59789"/>
        <dbReference type="ChEBI" id="CHEBI:88221"/>
        <dbReference type="EC" id="2.1.1.320"/>
    </reaction>
</comment>
<keyword evidence="6" id="KW-0804">Transcription</keyword>
<dbReference type="Gene3D" id="2.70.160.11">
    <property type="entry name" value="Hnrnp arginine n-methyltransferase1"/>
    <property type="match status" value="1"/>
</dbReference>
<comment type="caution">
    <text evidence="15">The sequence shown here is derived from an EMBL/GenBank/DDBJ whole genome shotgun (WGS) entry which is preliminary data.</text>
</comment>
<keyword evidence="16" id="KW-1185">Reference proteome</keyword>
<dbReference type="GO" id="GO:0005634">
    <property type="term" value="C:nucleus"/>
    <property type="evidence" value="ECO:0007669"/>
    <property type="project" value="UniProtKB-ARBA"/>
</dbReference>
<evidence type="ECO:0000256" key="1">
    <source>
        <dbReference type="ARBA" id="ARBA00022603"/>
    </source>
</evidence>
<keyword evidence="4" id="KW-0156">Chromatin regulator</keyword>
<dbReference type="GO" id="GO:0006355">
    <property type="term" value="P:regulation of DNA-templated transcription"/>
    <property type="evidence" value="ECO:0007669"/>
    <property type="project" value="TreeGrafter"/>
</dbReference>
<feature type="domain" description="PRMT5 TIM barrel" evidence="13">
    <location>
        <begin position="34"/>
        <end position="283"/>
    </location>
</feature>
<dbReference type="GO" id="GO:0032259">
    <property type="term" value="P:methylation"/>
    <property type="evidence" value="ECO:0007669"/>
    <property type="project" value="UniProtKB-KW"/>
</dbReference>
<comment type="similarity">
    <text evidence="8">Belongs to the class I-like SAM-binding methyltransferase superfamily.</text>
</comment>
<keyword evidence="2 8" id="KW-0808">Transferase</keyword>
<feature type="active site" description="Proton donor/acceptor" evidence="9">
    <location>
        <position position="429"/>
    </location>
</feature>
<accession>A0AAV7XFY5</accession>
<evidence type="ECO:0000256" key="7">
    <source>
        <dbReference type="ARBA" id="ARBA00048612"/>
    </source>
</evidence>
<keyword evidence="1 8" id="KW-0489">Methyltransferase</keyword>
<keyword evidence="3 8" id="KW-0949">S-adenosyl-L-methionine</keyword>
<evidence type="ECO:0000259" key="12">
    <source>
        <dbReference type="Pfam" id="PF05185"/>
    </source>
</evidence>
<proteinExistence type="inferred from homology"/>
<dbReference type="CDD" id="cd02440">
    <property type="entry name" value="AdoMet_MTases"/>
    <property type="match status" value="1"/>
</dbReference>
<evidence type="ECO:0000256" key="10">
    <source>
        <dbReference type="PIRSR" id="PIRSR015894-2"/>
    </source>
</evidence>
<dbReference type="InterPro" id="IPR035247">
    <property type="entry name" value="PRMT5_TIM"/>
</dbReference>
<feature type="active site" description="Proton donor/acceptor" evidence="9">
    <location>
        <position position="438"/>
    </location>
</feature>
<dbReference type="PANTHER" id="PTHR10738">
    <property type="entry name" value="PROTEIN ARGININE N-METHYLTRANSFERASE 5"/>
    <property type="match status" value="1"/>
</dbReference>
<dbReference type="GO" id="GO:0044020">
    <property type="term" value="F:histone H4R3 methyltransferase activity"/>
    <property type="evidence" value="ECO:0007669"/>
    <property type="project" value="UniProtKB-ARBA"/>
</dbReference>
<feature type="binding site" evidence="10">
    <location>
        <begin position="413"/>
        <end position="414"/>
    </location>
    <ligand>
        <name>S-adenosyl-L-methionine</name>
        <dbReference type="ChEBI" id="CHEBI:59789"/>
    </ligand>
</feature>
<feature type="domain" description="PRMT5 oligomerisation" evidence="14">
    <location>
        <begin position="461"/>
        <end position="629"/>
    </location>
</feature>
<dbReference type="Pfam" id="PF05185">
    <property type="entry name" value="PRMT5"/>
    <property type="match status" value="1"/>
</dbReference>
<keyword evidence="5" id="KW-0805">Transcription regulation</keyword>
<dbReference type="Pfam" id="PF17285">
    <property type="entry name" value="PRMT5_TIM"/>
    <property type="match status" value="1"/>
</dbReference>
<evidence type="ECO:0000256" key="6">
    <source>
        <dbReference type="ARBA" id="ARBA00023163"/>
    </source>
</evidence>
<reference evidence="15" key="1">
    <citation type="submission" date="2022-12" db="EMBL/GenBank/DDBJ databases">
        <title>Chromosome-level genome assembly of the bean flower thrips Megalurothrips usitatus.</title>
        <authorList>
            <person name="Ma L."/>
            <person name="Liu Q."/>
            <person name="Li H."/>
            <person name="Cai W."/>
        </authorList>
    </citation>
    <scope>NUCLEOTIDE SEQUENCE</scope>
    <source>
        <strain evidence="15">Cailab_2022a</strain>
    </source>
</reference>
<feature type="domain" description="PRMT5 arginine-N-methyltransferase" evidence="12">
    <location>
        <begin position="294"/>
        <end position="458"/>
    </location>
</feature>
<evidence type="ECO:0000313" key="15">
    <source>
        <dbReference type="EMBL" id="KAJ1523643.1"/>
    </source>
</evidence>
<dbReference type="PANTHER" id="PTHR10738:SF0">
    <property type="entry name" value="PROTEIN ARGININE N-METHYLTRANSFERASE 5"/>
    <property type="match status" value="1"/>
</dbReference>
<feature type="binding site" evidence="10">
    <location>
        <position position="318"/>
    </location>
    <ligand>
        <name>S-adenosyl-L-methionine</name>
        <dbReference type="ChEBI" id="CHEBI:59789"/>
    </ligand>
</feature>
<dbReference type="SUPFAM" id="SSF53335">
    <property type="entry name" value="S-adenosyl-L-methionine-dependent methyltransferases"/>
    <property type="match status" value="1"/>
</dbReference>
<dbReference type="InterPro" id="IPR035248">
    <property type="entry name" value="PRMT5_C"/>
</dbReference>
<dbReference type="EMBL" id="JAPTSV010000010">
    <property type="protein sequence ID" value="KAJ1523643.1"/>
    <property type="molecule type" value="Genomic_DNA"/>
</dbReference>
<evidence type="ECO:0000259" key="13">
    <source>
        <dbReference type="Pfam" id="PF17285"/>
    </source>
</evidence>
<evidence type="ECO:0000313" key="16">
    <source>
        <dbReference type="Proteomes" id="UP001075354"/>
    </source>
</evidence>
<dbReference type="FunFam" id="3.40.50.150:FF:000029">
    <property type="entry name" value="Protein arginine N-methyltransferase 5"/>
    <property type="match status" value="1"/>
</dbReference>
<dbReference type="Pfam" id="PF17286">
    <property type="entry name" value="PRMT5_C"/>
    <property type="match status" value="1"/>
</dbReference>
<evidence type="ECO:0000256" key="2">
    <source>
        <dbReference type="ARBA" id="ARBA00022679"/>
    </source>
</evidence>
<dbReference type="Proteomes" id="UP001075354">
    <property type="component" value="Chromosome 10"/>
</dbReference>
<evidence type="ECO:0000256" key="4">
    <source>
        <dbReference type="ARBA" id="ARBA00022853"/>
    </source>
</evidence>
<evidence type="ECO:0000256" key="3">
    <source>
        <dbReference type="ARBA" id="ARBA00022691"/>
    </source>
</evidence>
<dbReference type="Gene3D" id="3.20.20.150">
    <property type="entry name" value="Divalent-metal-dependent TIM barrel enzymes"/>
    <property type="match status" value="1"/>
</dbReference>
<evidence type="ECO:0000256" key="8">
    <source>
        <dbReference type="PIRNR" id="PIRNR015894"/>
    </source>
</evidence>
<feature type="binding site" evidence="10">
    <location>
        <begin position="327"/>
        <end position="328"/>
    </location>
    <ligand>
        <name>S-adenosyl-L-methionine</name>
        <dbReference type="ChEBI" id="CHEBI:59789"/>
    </ligand>
</feature>
<dbReference type="FunFam" id="3.20.20.150:FF:000008">
    <property type="entry name" value="Protein arginine N-methyltransferase 5"/>
    <property type="match status" value="1"/>
</dbReference>
<dbReference type="PIRSF" id="PIRSF015894">
    <property type="entry name" value="Skb1_MeTrfase"/>
    <property type="match status" value="1"/>
</dbReference>
<dbReference type="Gene3D" id="3.40.50.150">
    <property type="entry name" value="Vaccinia Virus protein VP39"/>
    <property type="match status" value="1"/>
</dbReference>
<dbReference type="PROSITE" id="PS51678">
    <property type="entry name" value="SAM_MT_PRMT"/>
    <property type="match status" value="1"/>
</dbReference>
<evidence type="ECO:0000256" key="9">
    <source>
        <dbReference type="PIRSR" id="PIRSR015894-1"/>
    </source>
</evidence>
<dbReference type="InterPro" id="IPR029063">
    <property type="entry name" value="SAM-dependent_MTases_sf"/>
</dbReference>
<feature type="site" description="Critical for specifying symmetric addition of methyl groups" evidence="11">
    <location>
        <position position="321"/>
    </location>
</feature>
<protein>
    <recommendedName>
        <fullName evidence="8">Protein arginine N-methyltransferase</fullName>
    </recommendedName>
</protein>
<evidence type="ECO:0000256" key="5">
    <source>
        <dbReference type="ARBA" id="ARBA00023015"/>
    </source>
</evidence>
<evidence type="ECO:0000259" key="14">
    <source>
        <dbReference type="Pfam" id="PF17286"/>
    </source>
</evidence>